<dbReference type="STRING" id="40296.A0A0A2LNA5"/>
<dbReference type="PANTHER" id="PTHR48187">
    <property type="entry name" value="LD21810P"/>
    <property type="match status" value="1"/>
</dbReference>
<feature type="region of interest" description="Disordered" evidence="1">
    <location>
        <begin position="902"/>
        <end position="924"/>
    </location>
</feature>
<dbReference type="Gene3D" id="3.40.50.300">
    <property type="entry name" value="P-loop containing nucleotide triphosphate hydrolases"/>
    <property type="match status" value="1"/>
</dbReference>
<feature type="domain" description="NB-ARC" evidence="2">
    <location>
        <begin position="2"/>
        <end position="175"/>
    </location>
</feature>
<feature type="region of interest" description="Disordered" evidence="1">
    <location>
        <begin position="585"/>
        <end position="669"/>
    </location>
</feature>
<feature type="compositionally biased region" description="Polar residues" evidence="1">
    <location>
        <begin position="483"/>
        <end position="497"/>
    </location>
</feature>
<sequence>MEKELEVLHSRLFKAKARPEKTMAVLISGVPGSGKTHLARQYVFTQRECYPGGIFWIDAKSRESTYKCFWEIAQAATLIEQKVTVIPEYNETEKYVNAVRLWLQTRQDWLLVFDGITFDRDDDINKFREVLPWSKQCSIIYTSVDTTLRKKQRLYEPYCLMISRLKVEDACKLLFKDLGITRATPEQISKATRIVEHYECLPLAIHAIGHRLNATGKPIEKYHVKSQVTDKKLAEPFLSIMNDLFRLQQKQALHLINLLSFLGHQVPVGLLNLGRAAMAAENLEIQTSGQIGEDPDLDTTLGTLIHYGLVERISDADLFQQRSSMHRFESDQTSSYVKTVPELSDSLTESSQEGFFSMYRHESVVDVVKIHSVVQGFCRDELRIKDEENKGTMNKNDPGFFDTWLIVATRFLMTSYDAAMGRMAHYEDCGLVRDYREYETHASRLLELFPKKAAINLHPLIVRETRENLRQLTKMISKEIENMSPSSSHHSLRNQKSVFDRSSSSSSSFRDSSADEGPSRRSTFNWSDLGSPRAESPEQMAMPPPQFRLELFPPHIFRQSGYESEEGYETDGEANGAVRISPAMSQMSQATEKPNNTPPSSSPPTTGLSEWQVVNRHSKPRSNKENQTRRPNKGPRRFRDTKFDIPLVKLSSIQGKGSSSRTAAGETGRSIMQASEAEKALAAVRRSSNSQASADAPQPTITSPPENKENMPTYADVATRRMLEVDYTVKRPPSVPTLQTLDPVSSLNLSGGLQMKPSTESLGSQVGYAFTSPLYHDASEELMSEPLSQSTYSEPEYNMPSHRHGADLHTAPASRAPSRRGSMPHLEVPRSLSASVPSLFPYTPPLPYDENISVTLPSRRRSSQLASGSITASGPSRLSSIAHPSVIMPSALSFSSSKLHVGSAPERSIPEPMSRDSSGYSHQSWVTEPVRYPPQFSPIPSTQQAFETIPSPPSSMQHQQLMLAGTASWTTELPLAGSALQPEPTYPSPPVSSSGQIGSMDERLKYLDLGWNPNIEPVQYMHFGGHRVDVRDARIRLHESTRMLPPRPQQYPLYHPNMSGPLIQHGAQIHAPAPAPRGEVYGTRPRSGSSPVRPHYADLGVRFL</sequence>
<name>A0A0A2LNA5_PENIT</name>
<evidence type="ECO:0000313" key="4">
    <source>
        <dbReference type="Proteomes" id="UP000030104"/>
    </source>
</evidence>
<gene>
    <name evidence="3" type="ORF">PITC_061170</name>
</gene>
<evidence type="ECO:0000313" key="3">
    <source>
        <dbReference type="EMBL" id="KGO77810.1"/>
    </source>
</evidence>
<dbReference type="AlphaFoldDB" id="A0A0A2LNA5"/>
<dbReference type="EMBL" id="JQGA01000095">
    <property type="protein sequence ID" value="KGO77810.1"/>
    <property type="molecule type" value="Genomic_DNA"/>
</dbReference>
<evidence type="ECO:0000259" key="2">
    <source>
        <dbReference type="Pfam" id="PF00931"/>
    </source>
</evidence>
<feature type="region of interest" description="Disordered" evidence="1">
    <location>
        <begin position="783"/>
        <end position="825"/>
    </location>
</feature>
<feature type="region of interest" description="Disordered" evidence="1">
    <location>
        <begin position="684"/>
        <end position="711"/>
    </location>
</feature>
<feature type="compositionally biased region" description="Low complexity" evidence="1">
    <location>
        <begin position="500"/>
        <end position="511"/>
    </location>
</feature>
<dbReference type="InterPro" id="IPR027417">
    <property type="entry name" value="P-loop_NTPase"/>
</dbReference>
<dbReference type="SUPFAM" id="SSF52540">
    <property type="entry name" value="P-loop containing nucleoside triphosphate hydrolases"/>
    <property type="match status" value="1"/>
</dbReference>
<dbReference type="InterPro" id="IPR002182">
    <property type="entry name" value="NB-ARC"/>
</dbReference>
<feature type="compositionally biased region" description="Polar residues" evidence="1">
    <location>
        <begin position="651"/>
        <end position="662"/>
    </location>
</feature>
<dbReference type="Pfam" id="PF00931">
    <property type="entry name" value="NB-ARC"/>
    <property type="match status" value="1"/>
</dbReference>
<dbReference type="OrthoDB" id="5086500at2759"/>
<feature type="compositionally biased region" description="Polar residues" evidence="1">
    <location>
        <begin position="915"/>
        <end position="924"/>
    </location>
</feature>
<proteinExistence type="predicted"/>
<feature type="region of interest" description="Disordered" evidence="1">
    <location>
        <begin position="1072"/>
        <end position="1093"/>
    </location>
</feature>
<evidence type="ECO:0000256" key="1">
    <source>
        <dbReference type="SAM" id="MobiDB-lite"/>
    </source>
</evidence>
<organism evidence="3 4">
    <name type="scientific">Penicillium italicum</name>
    <name type="common">Blue mold</name>
    <dbReference type="NCBI Taxonomy" id="40296"/>
    <lineage>
        <taxon>Eukaryota</taxon>
        <taxon>Fungi</taxon>
        <taxon>Dikarya</taxon>
        <taxon>Ascomycota</taxon>
        <taxon>Pezizomycotina</taxon>
        <taxon>Eurotiomycetes</taxon>
        <taxon>Eurotiomycetidae</taxon>
        <taxon>Eurotiales</taxon>
        <taxon>Aspergillaceae</taxon>
        <taxon>Penicillium</taxon>
    </lineage>
</organism>
<feature type="region of interest" description="Disordered" evidence="1">
    <location>
        <begin position="859"/>
        <end position="878"/>
    </location>
</feature>
<feature type="compositionally biased region" description="Polar residues" evidence="1">
    <location>
        <begin position="863"/>
        <end position="878"/>
    </location>
</feature>
<dbReference type="GO" id="GO:0043531">
    <property type="term" value="F:ADP binding"/>
    <property type="evidence" value="ECO:0007669"/>
    <property type="project" value="InterPro"/>
</dbReference>
<dbReference type="PANTHER" id="PTHR48187:SF2">
    <property type="entry name" value="LD21810P"/>
    <property type="match status" value="1"/>
</dbReference>
<accession>A0A0A2LNA5</accession>
<feature type="region of interest" description="Disordered" evidence="1">
    <location>
        <begin position="481"/>
        <end position="545"/>
    </location>
</feature>
<feature type="compositionally biased region" description="Polar residues" evidence="1">
    <location>
        <begin position="686"/>
        <end position="705"/>
    </location>
</feature>
<reference evidence="3 4" key="1">
    <citation type="journal article" date="2015" name="Mol. Plant Microbe Interact.">
        <title>Genome, transcriptome, and functional analyses of Penicillium expansum provide new insights into secondary metabolism and pathogenicity.</title>
        <authorList>
            <person name="Ballester A.R."/>
            <person name="Marcet-Houben M."/>
            <person name="Levin E."/>
            <person name="Sela N."/>
            <person name="Selma-Lazaro C."/>
            <person name="Carmona L."/>
            <person name="Wisniewski M."/>
            <person name="Droby S."/>
            <person name="Gonzalez-Candelas L."/>
            <person name="Gabaldon T."/>
        </authorList>
    </citation>
    <scope>NUCLEOTIDE SEQUENCE [LARGE SCALE GENOMIC DNA]</scope>
    <source>
        <strain evidence="3 4">PHI-1</strain>
    </source>
</reference>
<dbReference type="Proteomes" id="UP000030104">
    <property type="component" value="Unassembled WGS sequence"/>
</dbReference>
<dbReference type="HOGENOM" id="CLU_001668_1_0_1"/>
<dbReference type="PhylomeDB" id="A0A0A2LNA5"/>
<comment type="caution">
    <text evidence="3">The sequence shown here is derived from an EMBL/GenBank/DDBJ whole genome shotgun (WGS) entry which is preliminary data.</text>
</comment>
<keyword evidence="4" id="KW-1185">Reference proteome</keyword>
<protein>
    <recommendedName>
        <fullName evidence="2">NB-ARC domain-containing protein</fullName>
    </recommendedName>
</protein>
<dbReference type="OMA" id="QSWATEP"/>